<feature type="transmembrane region" description="Helical" evidence="8">
    <location>
        <begin position="203"/>
        <end position="223"/>
    </location>
</feature>
<evidence type="ECO:0000313" key="10">
    <source>
        <dbReference type="EMBL" id="TJY40794.1"/>
    </source>
</evidence>
<dbReference type="Pfam" id="PF13231">
    <property type="entry name" value="PMT_2"/>
    <property type="match status" value="1"/>
</dbReference>
<keyword evidence="2" id="KW-1003">Cell membrane</keyword>
<feature type="transmembrane region" description="Helical" evidence="8">
    <location>
        <begin position="115"/>
        <end position="137"/>
    </location>
</feature>
<dbReference type="OrthoDB" id="136232at2"/>
<dbReference type="GO" id="GO:0009103">
    <property type="term" value="P:lipopolysaccharide biosynthetic process"/>
    <property type="evidence" value="ECO:0007669"/>
    <property type="project" value="UniProtKB-ARBA"/>
</dbReference>
<evidence type="ECO:0000256" key="6">
    <source>
        <dbReference type="ARBA" id="ARBA00022989"/>
    </source>
</evidence>
<feature type="transmembrane region" description="Helical" evidence="8">
    <location>
        <begin position="317"/>
        <end position="334"/>
    </location>
</feature>
<proteinExistence type="predicted"/>
<comment type="caution">
    <text evidence="10">The sequence shown here is derived from an EMBL/GenBank/DDBJ whole genome shotgun (WGS) entry which is preliminary data.</text>
</comment>
<dbReference type="AlphaFoldDB" id="A0A4U0F9M8"/>
<organism evidence="10 11">
    <name type="scientific">Cohnella pontilimi</name>
    <dbReference type="NCBI Taxonomy" id="2564100"/>
    <lineage>
        <taxon>Bacteria</taxon>
        <taxon>Bacillati</taxon>
        <taxon>Bacillota</taxon>
        <taxon>Bacilli</taxon>
        <taxon>Bacillales</taxon>
        <taxon>Paenibacillaceae</taxon>
        <taxon>Cohnella</taxon>
    </lineage>
</organism>
<feature type="transmembrane region" description="Helical" evidence="8">
    <location>
        <begin position="88"/>
        <end position="108"/>
    </location>
</feature>
<dbReference type="Proteomes" id="UP000309673">
    <property type="component" value="Unassembled WGS sequence"/>
</dbReference>
<feature type="domain" description="Glycosyltransferase RgtA/B/C/D-like" evidence="9">
    <location>
        <begin position="85"/>
        <end position="222"/>
    </location>
</feature>
<accession>A0A4U0F9M8</accession>
<evidence type="ECO:0000256" key="8">
    <source>
        <dbReference type="SAM" id="Phobius"/>
    </source>
</evidence>
<evidence type="ECO:0000256" key="2">
    <source>
        <dbReference type="ARBA" id="ARBA00022475"/>
    </source>
</evidence>
<comment type="subcellular location">
    <subcellularLocation>
        <location evidence="1">Cell membrane</location>
        <topology evidence="1">Multi-pass membrane protein</topology>
    </subcellularLocation>
</comment>
<dbReference type="InterPro" id="IPR038731">
    <property type="entry name" value="RgtA/B/C-like"/>
</dbReference>
<dbReference type="RefSeq" id="WP_136778984.1">
    <property type="nucleotide sequence ID" value="NZ_SUPK01000008.1"/>
</dbReference>
<feature type="transmembrane region" description="Helical" evidence="8">
    <location>
        <begin position="167"/>
        <end position="196"/>
    </location>
</feature>
<evidence type="ECO:0000256" key="4">
    <source>
        <dbReference type="ARBA" id="ARBA00022679"/>
    </source>
</evidence>
<evidence type="ECO:0000256" key="1">
    <source>
        <dbReference type="ARBA" id="ARBA00004651"/>
    </source>
</evidence>
<dbReference type="EMBL" id="SUPK01000008">
    <property type="protein sequence ID" value="TJY40794.1"/>
    <property type="molecule type" value="Genomic_DNA"/>
</dbReference>
<keyword evidence="5 8" id="KW-0812">Transmembrane</keyword>
<dbReference type="InterPro" id="IPR050297">
    <property type="entry name" value="LipidA_mod_glycosyltrf_83"/>
</dbReference>
<evidence type="ECO:0000259" key="9">
    <source>
        <dbReference type="Pfam" id="PF13231"/>
    </source>
</evidence>
<dbReference type="PANTHER" id="PTHR33908">
    <property type="entry name" value="MANNOSYLTRANSFERASE YKCB-RELATED"/>
    <property type="match status" value="1"/>
</dbReference>
<sequence>MNKKWLWAAFALVLLLAAFLRIDFLRSVQHVIPHDTYNYDIMVRQWIETGTYAYKDTKPNAQVTPGYPLIMAAVYKMVDYRIHDPFPYLRYLNAALSMGTLVLLFLMARRWAGDLTALLTALFAAVYPSFVWTNGAILTEVPATFMLTAYLYVQLIAFESRKLRHALLAGLLLGATALIRPEFMPLFVPLYLFYWLQTKDRRFWKPLAVTLAGLALIMSPWWIRNLVSLDRVVLTATQTNPFAAGTYPYKNWDDGLVDRHGKTQKQVAIERLRVGFTEHTGLFLKWFTIGKLEYTYGKPFFGAGHRPQYDVLSKRNFYHLFLIFSGLLGMLLSLRKWREPLTLLFVVVAVMSCVRLLFIPEYRYNFTVMPLIILFSAYAAVSVCRMALSPLSRIAAKKEAFS</sequence>
<evidence type="ECO:0000256" key="7">
    <source>
        <dbReference type="ARBA" id="ARBA00023136"/>
    </source>
</evidence>
<feature type="transmembrane region" description="Helical" evidence="8">
    <location>
        <begin position="366"/>
        <end position="388"/>
    </location>
</feature>
<evidence type="ECO:0000313" key="11">
    <source>
        <dbReference type="Proteomes" id="UP000309673"/>
    </source>
</evidence>
<keyword evidence="7 8" id="KW-0472">Membrane</keyword>
<dbReference type="GO" id="GO:0005886">
    <property type="term" value="C:plasma membrane"/>
    <property type="evidence" value="ECO:0007669"/>
    <property type="project" value="UniProtKB-SubCell"/>
</dbReference>
<feature type="transmembrane region" description="Helical" evidence="8">
    <location>
        <begin position="341"/>
        <end position="360"/>
    </location>
</feature>
<evidence type="ECO:0000256" key="5">
    <source>
        <dbReference type="ARBA" id="ARBA00022692"/>
    </source>
</evidence>
<dbReference type="PANTHER" id="PTHR33908:SF11">
    <property type="entry name" value="MEMBRANE PROTEIN"/>
    <property type="match status" value="1"/>
</dbReference>
<keyword evidence="4" id="KW-0808">Transferase</keyword>
<evidence type="ECO:0000256" key="3">
    <source>
        <dbReference type="ARBA" id="ARBA00022676"/>
    </source>
</evidence>
<keyword evidence="3" id="KW-0328">Glycosyltransferase</keyword>
<name>A0A4U0F9M8_9BACL</name>
<dbReference type="GO" id="GO:0016763">
    <property type="term" value="F:pentosyltransferase activity"/>
    <property type="evidence" value="ECO:0007669"/>
    <property type="project" value="TreeGrafter"/>
</dbReference>
<keyword evidence="11" id="KW-1185">Reference proteome</keyword>
<protein>
    <recommendedName>
        <fullName evidence="9">Glycosyltransferase RgtA/B/C/D-like domain-containing protein</fullName>
    </recommendedName>
</protein>
<reference evidence="10 11" key="1">
    <citation type="submission" date="2019-04" db="EMBL/GenBank/DDBJ databases">
        <title>Cohnella sp. nov., isolated from soil.</title>
        <authorList>
            <person name="Kim W."/>
        </authorList>
    </citation>
    <scope>NUCLEOTIDE SEQUENCE [LARGE SCALE GENOMIC DNA]</scope>
    <source>
        <strain evidence="10 11">CAU 1483</strain>
    </source>
</reference>
<gene>
    <name evidence="10" type="ORF">E5161_16775</name>
</gene>
<keyword evidence="6 8" id="KW-1133">Transmembrane helix</keyword>